<reference evidence="1 2" key="1">
    <citation type="submission" date="2018-02" db="EMBL/GenBank/DDBJ databases">
        <title>Genomic Encyclopedia of Archaeal and Bacterial Type Strains, Phase II (KMG-II): from individual species to whole genera.</title>
        <authorList>
            <person name="Goeker M."/>
        </authorList>
    </citation>
    <scope>NUCLEOTIDE SEQUENCE [LARGE SCALE GENOMIC DNA]</scope>
    <source>
        <strain evidence="1 2">DSM 18921</strain>
    </source>
</reference>
<sequence>MTKHLHHTARATSGTLALTALCALFGTAILPDPAKANTCVPLFDGLQLCLDDTDLVSTDPAELPKDQYVQTINITTVNGNVEKLVQSIRPGAVKPGVTRICLVNEKGGTRILAHDIANINPMIARPGQSSCANFPSNARVRFKAYTNTDPAKPAKALIYSLSRYDGGVLTLRWQ</sequence>
<dbReference type="AlphaFoldDB" id="A0A2S8S4W9"/>
<dbReference type="RefSeq" id="WP_105515725.1">
    <property type="nucleotide sequence ID" value="NZ_PVEP01000007.1"/>
</dbReference>
<comment type="caution">
    <text evidence="1">The sequence shown here is derived from an EMBL/GenBank/DDBJ whole genome shotgun (WGS) entry which is preliminary data.</text>
</comment>
<name>A0A2S8S4W9_9RHOB</name>
<evidence type="ECO:0000313" key="2">
    <source>
        <dbReference type="Proteomes" id="UP000238338"/>
    </source>
</evidence>
<dbReference type="EMBL" id="PVEP01000007">
    <property type="protein sequence ID" value="PQV55833.1"/>
    <property type="molecule type" value="Genomic_DNA"/>
</dbReference>
<gene>
    <name evidence="1" type="ORF">LX70_03156</name>
</gene>
<accession>A0A2S8S4W9</accession>
<dbReference type="Proteomes" id="UP000238338">
    <property type="component" value="Unassembled WGS sequence"/>
</dbReference>
<proteinExistence type="predicted"/>
<protein>
    <submittedName>
        <fullName evidence="1">Uncharacterized protein</fullName>
    </submittedName>
</protein>
<evidence type="ECO:0000313" key="1">
    <source>
        <dbReference type="EMBL" id="PQV55833.1"/>
    </source>
</evidence>
<organism evidence="1 2">
    <name type="scientific">Albidovulum denitrificans</name>
    <dbReference type="NCBI Taxonomy" id="404881"/>
    <lineage>
        <taxon>Bacteria</taxon>
        <taxon>Pseudomonadati</taxon>
        <taxon>Pseudomonadota</taxon>
        <taxon>Alphaproteobacteria</taxon>
        <taxon>Rhodobacterales</taxon>
        <taxon>Paracoccaceae</taxon>
        <taxon>Albidovulum</taxon>
    </lineage>
</organism>
<keyword evidence="2" id="KW-1185">Reference proteome</keyword>
<dbReference type="OrthoDB" id="9921998at2"/>